<accession>A0A8J6Y3V8</accession>
<protein>
    <recommendedName>
        <fullName evidence="3">Hpr(Ser) kinase/phosphatase</fullName>
    </recommendedName>
</protein>
<sequence>MYQQFLIAILDQVDRYAILHAAAVQPPGGEGVALAAPSGHGKSSLTQELARRGCRFLSDDYAPVDPAAATITPYLRTIGIETGGRAPMPPAVREAAVSGSATMLVGKA</sequence>
<gene>
    <name evidence="1" type="ORF">IFK94_11920</name>
</gene>
<dbReference type="Proteomes" id="UP000648239">
    <property type="component" value="Unassembled WGS sequence"/>
</dbReference>
<dbReference type="Gene3D" id="3.40.50.300">
    <property type="entry name" value="P-loop containing nucleotide triphosphate hydrolases"/>
    <property type="match status" value="1"/>
</dbReference>
<dbReference type="EMBL" id="JACXWD010000045">
    <property type="protein sequence ID" value="MBD3868824.1"/>
    <property type="molecule type" value="Genomic_DNA"/>
</dbReference>
<evidence type="ECO:0000313" key="1">
    <source>
        <dbReference type="EMBL" id="MBD3868824.1"/>
    </source>
</evidence>
<comment type="caution">
    <text evidence="1">The sequence shown here is derived from an EMBL/GenBank/DDBJ whole genome shotgun (WGS) entry which is preliminary data.</text>
</comment>
<reference evidence="1 2" key="1">
    <citation type="submission" date="2020-08" db="EMBL/GenBank/DDBJ databases">
        <title>Acidobacteriota in marine sediments use diverse sulfur dissimilation pathways.</title>
        <authorList>
            <person name="Wasmund K."/>
        </authorList>
    </citation>
    <scope>NUCLEOTIDE SEQUENCE [LARGE SCALE GENOMIC DNA]</scope>
    <source>
        <strain evidence="1">MAG AM4</strain>
    </source>
</reference>
<dbReference type="SUPFAM" id="SSF53795">
    <property type="entry name" value="PEP carboxykinase-like"/>
    <property type="match status" value="1"/>
</dbReference>
<organism evidence="1 2">
    <name type="scientific">Candidatus Polarisedimenticola svalbardensis</name>
    <dbReference type="NCBI Taxonomy" id="2886004"/>
    <lineage>
        <taxon>Bacteria</taxon>
        <taxon>Pseudomonadati</taxon>
        <taxon>Acidobacteriota</taxon>
        <taxon>Candidatus Polarisedimenticolia</taxon>
        <taxon>Candidatus Polarisedimenticolales</taxon>
        <taxon>Candidatus Polarisedimenticolaceae</taxon>
        <taxon>Candidatus Polarisedimenticola</taxon>
    </lineage>
</organism>
<dbReference type="AlphaFoldDB" id="A0A8J6Y3V8"/>
<proteinExistence type="predicted"/>
<name>A0A8J6Y3V8_9BACT</name>
<evidence type="ECO:0000313" key="2">
    <source>
        <dbReference type="Proteomes" id="UP000648239"/>
    </source>
</evidence>
<dbReference type="InterPro" id="IPR027417">
    <property type="entry name" value="P-loop_NTPase"/>
</dbReference>
<evidence type="ECO:0008006" key="3">
    <source>
        <dbReference type="Google" id="ProtNLM"/>
    </source>
</evidence>